<feature type="compositionally biased region" description="Gly residues" evidence="1">
    <location>
        <begin position="30"/>
        <end position="39"/>
    </location>
</feature>
<protein>
    <submittedName>
        <fullName evidence="2">Uncharacterized protein</fullName>
    </submittedName>
</protein>
<name>A0A5E4C7Q1_MARMO</name>
<keyword evidence="3" id="KW-1185">Reference proteome</keyword>
<feature type="region of interest" description="Disordered" evidence="1">
    <location>
        <begin position="1"/>
        <end position="173"/>
    </location>
</feature>
<evidence type="ECO:0000313" key="2">
    <source>
        <dbReference type="EMBL" id="VTJ77943.1"/>
    </source>
</evidence>
<feature type="region of interest" description="Disordered" evidence="1">
    <location>
        <begin position="270"/>
        <end position="294"/>
    </location>
</feature>
<dbReference type="EMBL" id="CABDUW010001022">
    <property type="protein sequence ID" value="VTJ77943.1"/>
    <property type="molecule type" value="Genomic_DNA"/>
</dbReference>
<comment type="caution">
    <text evidence="2">The sequence shown here is derived from an EMBL/GenBank/DDBJ whole genome shotgun (WGS) entry which is preliminary data.</text>
</comment>
<evidence type="ECO:0000256" key="1">
    <source>
        <dbReference type="SAM" id="MobiDB-lite"/>
    </source>
</evidence>
<evidence type="ECO:0000313" key="3">
    <source>
        <dbReference type="Proteomes" id="UP000335636"/>
    </source>
</evidence>
<proteinExistence type="predicted"/>
<organism evidence="2 3">
    <name type="scientific">Marmota monax</name>
    <name type="common">Woodchuck</name>
    <dbReference type="NCBI Taxonomy" id="9995"/>
    <lineage>
        <taxon>Eukaryota</taxon>
        <taxon>Metazoa</taxon>
        <taxon>Chordata</taxon>
        <taxon>Craniata</taxon>
        <taxon>Vertebrata</taxon>
        <taxon>Euteleostomi</taxon>
        <taxon>Mammalia</taxon>
        <taxon>Eutheria</taxon>
        <taxon>Euarchontoglires</taxon>
        <taxon>Glires</taxon>
        <taxon>Rodentia</taxon>
        <taxon>Sciuromorpha</taxon>
        <taxon>Sciuridae</taxon>
        <taxon>Xerinae</taxon>
        <taxon>Marmotini</taxon>
        <taxon>Marmota</taxon>
    </lineage>
</organism>
<dbReference type="Proteomes" id="UP000335636">
    <property type="component" value="Unassembled WGS sequence"/>
</dbReference>
<feature type="compositionally biased region" description="Low complexity" evidence="1">
    <location>
        <begin position="40"/>
        <end position="50"/>
    </location>
</feature>
<feature type="compositionally biased region" description="Basic and acidic residues" evidence="1">
    <location>
        <begin position="1"/>
        <end position="24"/>
    </location>
</feature>
<sequence length="294" mass="31798">MAVIPREETEDRTRSTTPEGRDCLRQGCDSGAGDGGRPLGTGPPSLPTTLKSGAPRTEPLGRGRVSGSRGGSSGPEVSPRKSKTTKIFQDASLLPPRSWTTCRPRRLRPAATVGGSRALPEGSLVRTAESSGQRPPARSRGQTWDSLRRPVLLAAPAPKRGPGRSLPKTSVLDRRVRGPTLGRWTQNGLGHERDTVTGVVGTESTGSPGEGCRRRSPDVHSESCLTAVTEEWGLPLAWTIRRIVSGRLDGGVRLGQTSRRAKPELHRKCFAPPPRFRRHGPLRQALRKETEENF</sequence>
<reference evidence="2" key="1">
    <citation type="submission" date="2019-04" db="EMBL/GenBank/DDBJ databases">
        <authorList>
            <person name="Alioto T."/>
            <person name="Alioto T."/>
        </authorList>
    </citation>
    <scope>NUCLEOTIDE SEQUENCE [LARGE SCALE GENOMIC DNA]</scope>
</reference>
<dbReference type="AlphaFoldDB" id="A0A5E4C7Q1"/>
<gene>
    <name evidence="2" type="ORF">MONAX_5E018731</name>
</gene>
<accession>A0A5E4C7Q1</accession>